<keyword evidence="6" id="KW-1185">Reference proteome</keyword>
<evidence type="ECO:0000256" key="1">
    <source>
        <dbReference type="ARBA" id="ARBA00006739"/>
    </source>
</evidence>
<keyword evidence="2 5" id="KW-0328">Glycosyltransferase</keyword>
<proteinExistence type="inferred from homology"/>
<dbReference type="Pfam" id="PF00535">
    <property type="entry name" value="Glycos_transf_2"/>
    <property type="match status" value="1"/>
</dbReference>
<reference evidence="5" key="1">
    <citation type="submission" date="2023-06" db="EMBL/GenBank/DDBJ databases">
        <title>Genomic of Agaribacillus aureum.</title>
        <authorList>
            <person name="Wang G."/>
        </authorList>
    </citation>
    <scope>NUCLEOTIDE SEQUENCE</scope>
    <source>
        <strain evidence="5">BMA12</strain>
    </source>
</reference>
<sequence length="338" mass="39158">MSRVAIVILNYNGKNYLEQFLPTLKKYSRGHTIFVADNHSTDDSVDFLTKHHHDVEKILLSQNYGFSEGYNQALQKIEADYYILINSDIEVTEGWIAPIIALMDQNPEIAACQPKILSFENKDKFEYAGAAGGFIDTLGYPFCRGRLFETIESDTGQYDDNREIFWATGACLFVRAEAYVKAGGLDKDYFAHMEEIDLCWRLKRMGYSIFYCGNSQVYHIGGGTLHKTNSFKTYLNFRNSLVTLYKNTPFSQLLWKMPLRWILDVLAAFRFLTQWSFDNFWAIGKAHTAFLRNLLKIEAKRKKVLKLGSKTQFKEIYKGLIVVAYFLKKVRIYSHLKH</sequence>
<dbReference type="EMBL" id="JAUJEB010000004">
    <property type="protein sequence ID" value="MDN5214337.1"/>
    <property type="molecule type" value="Genomic_DNA"/>
</dbReference>
<evidence type="ECO:0000259" key="4">
    <source>
        <dbReference type="Pfam" id="PF00535"/>
    </source>
</evidence>
<dbReference type="PANTHER" id="PTHR43179:SF12">
    <property type="entry name" value="GALACTOFURANOSYLTRANSFERASE GLFT2"/>
    <property type="match status" value="1"/>
</dbReference>
<dbReference type="Proteomes" id="UP001172083">
    <property type="component" value="Unassembled WGS sequence"/>
</dbReference>
<dbReference type="SUPFAM" id="SSF53448">
    <property type="entry name" value="Nucleotide-diphospho-sugar transferases"/>
    <property type="match status" value="1"/>
</dbReference>
<evidence type="ECO:0000313" key="6">
    <source>
        <dbReference type="Proteomes" id="UP001172083"/>
    </source>
</evidence>
<comment type="caution">
    <text evidence="5">The sequence shown here is derived from an EMBL/GenBank/DDBJ whole genome shotgun (WGS) entry which is preliminary data.</text>
</comment>
<dbReference type="EC" id="2.4.-.-" evidence="5"/>
<dbReference type="RefSeq" id="WP_346759671.1">
    <property type="nucleotide sequence ID" value="NZ_JAUJEB010000004.1"/>
</dbReference>
<dbReference type="GO" id="GO:0016757">
    <property type="term" value="F:glycosyltransferase activity"/>
    <property type="evidence" value="ECO:0007669"/>
    <property type="project" value="UniProtKB-KW"/>
</dbReference>
<gene>
    <name evidence="5" type="ORF">QQ020_19820</name>
</gene>
<protein>
    <submittedName>
        <fullName evidence="5">Glycosyltransferase family 2 protein</fullName>
        <ecNumber evidence="5">2.4.-.-</ecNumber>
    </submittedName>
</protein>
<dbReference type="Gene3D" id="3.90.550.10">
    <property type="entry name" value="Spore Coat Polysaccharide Biosynthesis Protein SpsA, Chain A"/>
    <property type="match status" value="1"/>
</dbReference>
<feature type="domain" description="Glycosyltransferase 2-like" evidence="4">
    <location>
        <begin position="6"/>
        <end position="137"/>
    </location>
</feature>
<evidence type="ECO:0000256" key="2">
    <source>
        <dbReference type="ARBA" id="ARBA00022676"/>
    </source>
</evidence>
<organism evidence="5 6">
    <name type="scientific">Agaribacillus aureus</name>
    <dbReference type="NCBI Taxonomy" id="3051825"/>
    <lineage>
        <taxon>Bacteria</taxon>
        <taxon>Pseudomonadati</taxon>
        <taxon>Bacteroidota</taxon>
        <taxon>Cytophagia</taxon>
        <taxon>Cytophagales</taxon>
        <taxon>Splendidivirgaceae</taxon>
        <taxon>Agaribacillus</taxon>
    </lineage>
</organism>
<comment type="similarity">
    <text evidence="1">Belongs to the glycosyltransferase 2 family.</text>
</comment>
<dbReference type="CDD" id="cd04186">
    <property type="entry name" value="GT_2_like_c"/>
    <property type="match status" value="1"/>
</dbReference>
<keyword evidence="3 5" id="KW-0808">Transferase</keyword>
<dbReference type="InterPro" id="IPR001173">
    <property type="entry name" value="Glyco_trans_2-like"/>
</dbReference>
<dbReference type="PANTHER" id="PTHR43179">
    <property type="entry name" value="RHAMNOSYLTRANSFERASE WBBL"/>
    <property type="match status" value="1"/>
</dbReference>
<evidence type="ECO:0000256" key="3">
    <source>
        <dbReference type="ARBA" id="ARBA00022679"/>
    </source>
</evidence>
<evidence type="ECO:0000313" key="5">
    <source>
        <dbReference type="EMBL" id="MDN5214337.1"/>
    </source>
</evidence>
<dbReference type="InterPro" id="IPR029044">
    <property type="entry name" value="Nucleotide-diphossugar_trans"/>
</dbReference>
<name>A0ABT8LBJ5_9BACT</name>
<accession>A0ABT8LBJ5</accession>